<reference evidence="8" key="1">
    <citation type="journal article" date="2016" name="Nature">
        <title>The genome of the seagrass Zostera marina reveals angiosperm adaptation to the sea.</title>
        <authorList>
            <person name="Olsen J.L."/>
            <person name="Rouze P."/>
            <person name="Verhelst B."/>
            <person name="Lin Y.-C."/>
            <person name="Bayer T."/>
            <person name="Collen J."/>
            <person name="Dattolo E."/>
            <person name="De Paoli E."/>
            <person name="Dittami S."/>
            <person name="Maumus F."/>
            <person name="Michel G."/>
            <person name="Kersting A."/>
            <person name="Lauritano C."/>
            <person name="Lohaus R."/>
            <person name="Toepel M."/>
            <person name="Tonon T."/>
            <person name="Vanneste K."/>
            <person name="Amirebrahimi M."/>
            <person name="Brakel J."/>
            <person name="Bostroem C."/>
            <person name="Chovatia M."/>
            <person name="Grimwood J."/>
            <person name="Jenkins J.W."/>
            <person name="Jueterbock A."/>
            <person name="Mraz A."/>
            <person name="Stam W.T."/>
            <person name="Tice H."/>
            <person name="Bornberg-Bauer E."/>
            <person name="Green P.J."/>
            <person name="Pearson G.A."/>
            <person name="Procaccini G."/>
            <person name="Duarte C.M."/>
            <person name="Schmutz J."/>
            <person name="Reusch T.B.H."/>
            <person name="Van de Peer Y."/>
        </authorList>
    </citation>
    <scope>NUCLEOTIDE SEQUENCE [LARGE SCALE GENOMIC DNA]</scope>
    <source>
        <strain evidence="8">cv. Finnish</strain>
    </source>
</reference>
<dbReference type="InterPro" id="IPR027417">
    <property type="entry name" value="P-loop_NTPase"/>
</dbReference>
<dbReference type="PROSITE" id="PS50096">
    <property type="entry name" value="IQ"/>
    <property type="match status" value="2"/>
</dbReference>
<organism evidence="7 8">
    <name type="scientific">Zostera marina</name>
    <name type="common">Eelgrass</name>
    <dbReference type="NCBI Taxonomy" id="29655"/>
    <lineage>
        <taxon>Eukaryota</taxon>
        <taxon>Viridiplantae</taxon>
        <taxon>Streptophyta</taxon>
        <taxon>Embryophyta</taxon>
        <taxon>Tracheophyta</taxon>
        <taxon>Spermatophyta</taxon>
        <taxon>Magnoliopsida</taxon>
        <taxon>Liliopsida</taxon>
        <taxon>Zosteraceae</taxon>
        <taxon>Zostera</taxon>
    </lineage>
</organism>
<feature type="compositionally biased region" description="Basic and acidic residues" evidence="5">
    <location>
        <begin position="245"/>
        <end position="256"/>
    </location>
</feature>
<feature type="region of interest" description="Disordered" evidence="5">
    <location>
        <begin position="10"/>
        <end position="31"/>
    </location>
</feature>
<dbReference type="AlphaFoldDB" id="A0A0K9PR93"/>
<protein>
    <submittedName>
        <fullName evidence="7">IQ domain-containing protein</fullName>
    </submittedName>
</protein>
<dbReference type="EMBL" id="LFYR01000671">
    <property type="protein sequence ID" value="KMZ71496.1"/>
    <property type="molecule type" value="Genomic_DNA"/>
</dbReference>
<evidence type="ECO:0000256" key="5">
    <source>
        <dbReference type="SAM" id="MobiDB-lite"/>
    </source>
</evidence>
<keyword evidence="1" id="KW-0112">Calmodulin-binding</keyword>
<evidence type="ECO:0000256" key="1">
    <source>
        <dbReference type="ARBA" id="ARBA00022860"/>
    </source>
</evidence>
<dbReference type="SMART" id="SM00015">
    <property type="entry name" value="IQ"/>
    <property type="match status" value="2"/>
</dbReference>
<dbReference type="OMA" id="NEAHRFQ"/>
<dbReference type="Pfam" id="PF13178">
    <property type="entry name" value="DUF4005"/>
    <property type="match status" value="1"/>
</dbReference>
<dbReference type="OrthoDB" id="1704267at2759"/>
<evidence type="ECO:0000313" key="8">
    <source>
        <dbReference type="Proteomes" id="UP000036987"/>
    </source>
</evidence>
<dbReference type="Proteomes" id="UP000036987">
    <property type="component" value="Unassembled WGS sequence"/>
</dbReference>
<sequence>MGRTSRWLKNLLRGKKNAGNGGGKSPNQKLEKRRWSFARLGRECSNGSPPRDSVTAVMEKPPMRIPYYQHTTTDVEKNKHAIAVAAATAAAADAAVVAAHAAVAVVNLTRQHGRGSTVYGSSCSGISTNERWAAVKIQTSFRGFLARKAHRALRALVKLQALVRGYLVRKQAAATLYSMQALIRAQATARSQRCSSNLLHVKDSSRFYPEIRHRRSLETRSEYVASFHSRRLSATLDPSYGGFDDSPKIVEIDPGRPKSRNTRLNPTTGSDSTNTDDSHSSPLQQQCHFPTHISARLTIPDSTSVSASDWHFTGDECRFSTAQSTPRFLNSIGQCTGNRTPARSVCYEGSGGYSNNRRHSNLSSNHYIHPNYMAKTESFNAKVRSQSAPKQRPEPRKRLSLKEMVESRSSLSGVGMMRSCSKAQEAIQFKNAIIVDRIDRSEEHDLDDHHRCFQRRW</sequence>
<comment type="subunit">
    <text evidence="3">Binds to multiple calmodulin (CaM) in the presence of Ca(2+) and CaM-like proteins.</text>
</comment>
<dbReference type="Gene3D" id="1.20.5.190">
    <property type="match status" value="1"/>
</dbReference>
<dbReference type="SUPFAM" id="SSF52540">
    <property type="entry name" value="P-loop containing nucleoside triphosphate hydrolases"/>
    <property type="match status" value="1"/>
</dbReference>
<keyword evidence="8" id="KW-1185">Reference proteome</keyword>
<dbReference type="InterPro" id="IPR025064">
    <property type="entry name" value="DUF4005"/>
</dbReference>
<dbReference type="Pfam" id="PF00612">
    <property type="entry name" value="IQ"/>
    <property type="match status" value="2"/>
</dbReference>
<evidence type="ECO:0000313" key="7">
    <source>
        <dbReference type="EMBL" id="KMZ71496.1"/>
    </source>
</evidence>
<evidence type="ECO:0000256" key="3">
    <source>
        <dbReference type="ARBA" id="ARBA00024378"/>
    </source>
</evidence>
<evidence type="ECO:0000256" key="4">
    <source>
        <dbReference type="ARBA" id="ARBA00045534"/>
    </source>
</evidence>
<feature type="domain" description="DUF4005" evidence="6">
    <location>
        <begin position="325"/>
        <end position="412"/>
    </location>
</feature>
<dbReference type="PANTHER" id="PTHR32295">
    <property type="entry name" value="IQ-DOMAIN 5-RELATED"/>
    <property type="match status" value="1"/>
</dbReference>
<gene>
    <name evidence="7" type="ORF">ZOSMA_17G00510</name>
</gene>
<comment type="caution">
    <text evidence="7">The sequence shown here is derived from an EMBL/GenBank/DDBJ whole genome shotgun (WGS) entry which is preliminary data.</text>
</comment>
<dbReference type="GO" id="GO:0005516">
    <property type="term" value="F:calmodulin binding"/>
    <property type="evidence" value="ECO:0007669"/>
    <property type="project" value="UniProtKB-KW"/>
</dbReference>
<comment type="function">
    <text evidence="4">May be involved in cooperative interactions with calmodulins or calmodulin-like proteins. Recruits calmodulin proteins to microtubules, thus being a potential scaffold in cellular signaling and trafficking. May associate with nucleic acids and regulate gene expression at the transcriptional or post-transcriptional level.</text>
</comment>
<proteinExistence type="inferred from homology"/>
<comment type="similarity">
    <text evidence="2">Belongs to the IQD family.</text>
</comment>
<accession>A0A0K9PR93</accession>
<evidence type="ECO:0000259" key="6">
    <source>
        <dbReference type="Pfam" id="PF13178"/>
    </source>
</evidence>
<name>A0A0K9PR93_ZOSMR</name>
<dbReference type="PANTHER" id="PTHR32295:SF10">
    <property type="entry name" value="PROTEIN IQ-DOMAIN 25"/>
    <property type="match status" value="1"/>
</dbReference>
<dbReference type="InterPro" id="IPR000048">
    <property type="entry name" value="IQ_motif_EF-hand-BS"/>
</dbReference>
<feature type="region of interest" description="Disordered" evidence="5">
    <location>
        <begin position="245"/>
        <end position="285"/>
    </location>
</feature>
<evidence type="ECO:0000256" key="2">
    <source>
        <dbReference type="ARBA" id="ARBA00024341"/>
    </source>
</evidence>